<protein>
    <submittedName>
        <fullName evidence="1">Uncharacterized protein</fullName>
    </submittedName>
</protein>
<keyword evidence="2" id="KW-1185">Reference proteome</keyword>
<dbReference type="EMBL" id="CAMAPF010000948">
    <property type="protein sequence ID" value="CAH9127808.1"/>
    <property type="molecule type" value="Genomic_DNA"/>
</dbReference>
<organism evidence="1 2">
    <name type="scientific">Cuscuta epithymum</name>
    <dbReference type="NCBI Taxonomy" id="186058"/>
    <lineage>
        <taxon>Eukaryota</taxon>
        <taxon>Viridiplantae</taxon>
        <taxon>Streptophyta</taxon>
        <taxon>Embryophyta</taxon>
        <taxon>Tracheophyta</taxon>
        <taxon>Spermatophyta</taxon>
        <taxon>Magnoliopsida</taxon>
        <taxon>eudicotyledons</taxon>
        <taxon>Gunneridae</taxon>
        <taxon>Pentapetalae</taxon>
        <taxon>asterids</taxon>
        <taxon>lamiids</taxon>
        <taxon>Solanales</taxon>
        <taxon>Convolvulaceae</taxon>
        <taxon>Cuscuteae</taxon>
        <taxon>Cuscuta</taxon>
        <taxon>Cuscuta subgen. Cuscuta</taxon>
    </lineage>
</organism>
<comment type="caution">
    <text evidence="1">The sequence shown here is derived from an EMBL/GenBank/DDBJ whole genome shotgun (WGS) entry which is preliminary data.</text>
</comment>
<dbReference type="AlphaFoldDB" id="A0AAV0EXJ8"/>
<name>A0AAV0EXJ8_9ASTE</name>
<sequence length="126" mass="14388">MQMLKKFHKLLCSSESNSTTRQLCEESFKKLKLDVEDQVGSIYFFDSDSTSFGVSSRISNPKTSRKKDERNVCCKSLIEVKTNIHVCNTPPSVPLIFSFFRTSNTHSSQYENNICWLCMAANAFLL</sequence>
<evidence type="ECO:0000313" key="2">
    <source>
        <dbReference type="Proteomes" id="UP001152523"/>
    </source>
</evidence>
<reference evidence="1" key="1">
    <citation type="submission" date="2022-07" db="EMBL/GenBank/DDBJ databases">
        <authorList>
            <person name="Macas J."/>
            <person name="Novak P."/>
            <person name="Neumann P."/>
        </authorList>
    </citation>
    <scope>NUCLEOTIDE SEQUENCE</scope>
</reference>
<proteinExistence type="predicted"/>
<gene>
    <name evidence="1" type="ORF">CEPIT_LOCUS28612</name>
</gene>
<accession>A0AAV0EXJ8</accession>
<dbReference type="Proteomes" id="UP001152523">
    <property type="component" value="Unassembled WGS sequence"/>
</dbReference>
<evidence type="ECO:0000313" key="1">
    <source>
        <dbReference type="EMBL" id="CAH9127808.1"/>
    </source>
</evidence>